<evidence type="ECO:0000259" key="2">
    <source>
        <dbReference type="Pfam" id="PF05229"/>
    </source>
</evidence>
<dbReference type="Pfam" id="PF05229">
    <property type="entry name" value="SCPU"/>
    <property type="match status" value="1"/>
</dbReference>
<gene>
    <name evidence="3" type="ORF">DFQ59_103278</name>
</gene>
<feature type="signal peptide" evidence="1">
    <location>
        <begin position="1"/>
        <end position="25"/>
    </location>
</feature>
<dbReference type="AlphaFoldDB" id="A0A369CBB2"/>
<proteinExistence type="predicted"/>
<dbReference type="InterPro" id="IPR007893">
    <property type="entry name" value="Spore_coat_U/FanG"/>
</dbReference>
<feature type="chain" id="PRO_5016843014" evidence="1">
    <location>
        <begin position="26"/>
        <end position="168"/>
    </location>
</feature>
<reference evidence="3 4" key="1">
    <citation type="submission" date="2018-07" db="EMBL/GenBank/DDBJ databases">
        <title>Genomic Encyclopedia of Type Strains, Phase IV (KMG-IV): sequencing the most valuable type-strain genomes for metagenomic binning, comparative biology and taxonomic classification.</title>
        <authorList>
            <person name="Goeker M."/>
        </authorList>
    </citation>
    <scope>NUCLEOTIDE SEQUENCE [LARGE SCALE GENOMIC DNA]</scope>
    <source>
        <strain evidence="3 4">DSM 26407</strain>
    </source>
</reference>
<dbReference type="RefSeq" id="WP_114279479.1">
    <property type="nucleotide sequence ID" value="NZ_QPJY01000003.1"/>
</dbReference>
<comment type="caution">
    <text evidence="3">The sequence shown here is derived from an EMBL/GenBank/DDBJ whole genome shotgun (WGS) entry which is preliminary data.</text>
</comment>
<evidence type="ECO:0000256" key="1">
    <source>
        <dbReference type="SAM" id="SignalP"/>
    </source>
</evidence>
<keyword evidence="1" id="KW-0732">Signal</keyword>
<sequence length="168" mass="17368">MSTMHRRTLLAAALIAGTLPLTATAATVTDTFDVTITIQNACEITTAPTDMAFGAAGPLTSVVTATSSIYVTCTENLAYDIGLDAGANPGTGGDTTTRQMVNGANNVSYDLFQDASYTTHWGTLADTESQAGTGTGAEETYTVYGTVPIQDTPPALTYSDTVTVTVTY</sequence>
<protein>
    <submittedName>
        <fullName evidence="3">Spore coat protein U-like protein</fullName>
    </submittedName>
</protein>
<dbReference type="OrthoDB" id="8588792at2"/>
<accession>A0A369CBB2</accession>
<keyword evidence="4" id="KW-1185">Reference proteome</keyword>
<evidence type="ECO:0000313" key="3">
    <source>
        <dbReference type="EMBL" id="RCX31310.1"/>
    </source>
</evidence>
<dbReference type="PANTHER" id="PTHR37089">
    <property type="entry name" value="PROTEIN U-RELATED"/>
    <property type="match status" value="1"/>
</dbReference>
<feature type="domain" description="Spore coat protein U/FanG" evidence="2">
    <location>
        <begin position="29"/>
        <end position="165"/>
    </location>
</feature>
<organism evidence="3 4">
    <name type="scientific">Thioalbus denitrificans</name>
    <dbReference type="NCBI Taxonomy" id="547122"/>
    <lineage>
        <taxon>Bacteria</taxon>
        <taxon>Pseudomonadati</taxon>
        <taxon>Pseudomonadota</taxon>
        <taxon>Gammaproteobacteria</taxon>
        <taxon>Chromatiales</taxon>
        <taxon>Ectothiorhodospiraceae</taxon>
        <taxon>Thioalbus</taxon>
    </lineage>
</organism>
<dbReference type="InterPro" id="IPR053167">
    <property type="entry name" value="Spore_coat_component"/>
</dbReference>
<name>A0A369CBB2_9GAMM</name>
<keyword evidence="3" id="KW-0167">Capsid protein</keyword>
<dbReference type="EMBL" id="QPJY01000003">
    <property type="protein sequence ID" value="RCX31310.1"/>
    <property type="molecule type" value="Genomic_DNA"/>
</dbReference>
<evidence type="ECO:0000313" key="4">
    <source>
        <dbReference type="Proteomes" id="UP000252707"/>
    </source>
</evidence>
<dbReference type="Proteomes" id="UP000252707">
    <property type="component" value="Unassembled WGS sequence"/>
</dbReference>
<keyword evidence="3" id="KW-0946">Virion</keyword>
<dbReference type="PANTHER" id="PTHR37089:SF4">
    <property type="entry name" value="EXPORTED PROTEIN"/>
    <property type="match status" value="1"/>
</dbReference>
<dbReference type="SMART" id="SM00972">
    <property type="entry name" value="SCPU"/>
    <property type="match status" value="1"/>
</dbReference>